<keyword evidence="1" id="KW-0472">Membrane</keyword>
<dbReference type="RefSeq" id="XP_037164548.1">
    <property type="nucleotide sequence ID" value="XM_037308705.1"/>
</dbReference>
<dbReference type="EMBL" id="JACCJC010000026">
    <property type="protein sequence ID" value="KAF6235170.1"/>
    <property type="molecule type" value="Genomic_DNA"/>
</dbReference>
<evidence type="ECO:0000256" key="1">
    <source>
        <dbReference type="SAM" id="Phobius"/>
    </source>
</evidence>
<accession>A0A8H6FUS6</accession>
<evidence type="ECO:0000313" key="3">
    <source>
        <dbReference type="Proteomes" id="UP000578531"/>
    </source>
</evidence>
<keyword evidence="1" id="KW-1133">Transmembrane helix</keyword>
<protein>
    <submittedName>
        <fullName evidence="2">Uncharacterized protein</fullName>
    </submittedName>
</protein>
<reference evidence="2 3" key="1">
    <citation type="journal article" date="2020" name="Genomics">
        <title>Complete, high-quality genomes from long-read metagenomic sequencing of two wolf lichen thalli reveals enigmatic genome architecture.</title>
        <authorList>
            <person name="McKenzie S.K."/>
            <person name="Walston R.F."/>
            <person name="Allen J.L."/>
        </authorList>
    </citation>
    <scope>NUCLEOTIDE SEQUENCE [LARGE SCALE GENOMIC DNA]</scope>
    <source>
        <strain evidence="2">WasteWater2</strain>
    </source>
</reference>
<sequence>MNLQQLNGSGQHFSLFITTAAVTLAVTGGSWFVIEQVNSYLKWRKRTLDEPYDGKTQFTLAVRVALLTWLVSNGHTSWMFRSGAWWRILLNHRSRLASPMVAHGIIGRLNAGEYVSKYGKVVEELRSEDERP</sequence>
<dbReference type="GeneID" id="59288457"/>
<keyword evidence="3" id="KW-1185">Reference proteome</keyword>
<dbReference type="Proteomes" id="UP000578531">
    <property type="component" value="Unassembled WGS sequence"/>
</dbReference>
<dbReference type="AlphaFoldDB" id="A0A8H6FUS6"/>
<comment type="caution">
    <text evidence="2">The sequence shown here is derived from an EMBL/GenBank/DDBJ whole genome shotgun (WGS) entry which is preliminary data.</text>
</comment>
<name>A0A8H6FUS6_9LECA</name>
<dbReference type="OrthoDB" id="3231000at2759"/>
<keyword evidence="1" id="KW-0812">Transmembrane</keyword>
<evidence type="ECO:0000313" key="2">
    <source>
        <dbReference type="EMBL" id="KAF6235170.1"/>
    </source>
</evidence>
<organism evidence="2 3">
    <name type="scientific">Letharia columbiana</name>
    <dbReference type="NCBI Taxonomy" id="112416"/>
    <lineage>
        <taxon>Eukaryota</taxon>
        <taxon>Fungi</taxon>
        <taxon>Dikarya</taxon>
        <taxon>Ascomycota</taxon>
        <taxon>Pezizomycotina</taxon>
        <taxon>Lecanoromycetes</taxon>
        <taxon>OSLEUM clade</taxon>
        <taxon>Lecanoromycetidae</taxon>
        <taxon>Lecanorales</taxon>
        <taxon>Lecanorineae</taxon>
        <taxon>Parmeliaceae</taxon>
        <taxon>Letharia</taxon>
    </lineage>
</organism>
<gene>
    <name evidence="2" type="ORF">HO173_006799</name>
</gene>
<proteinExistence type="predicted"/>
<feature type="transmembrane region" description="Helical" evidence="1">
    <location>
        <begin position="12"/>
        <end position="34"/>
    </location>
</feature>